<feature type="region of interest" description="Disordered" evidence="6">
    <location>
        <begin position="1"/>
        <end position="34"/>
    </location>
</feature>
<feature type="compositionally biased region" description="Low complexity" evidence="6">
    <location>
        <begin position="1191"/>
        <end position="1202"/>
    </location>
</feature>
<dbReference type="InterPro" id="IPR000980">
    <property type="entry name" value="SH2"/>
</dbReference>
<dbReference type="PANTHER" id="PTHR10155">
    <property type="entry name" value="PHOSPHATIDYLINOSITOL 3-KINASE REGULATORY SUBUNIT"/>
    <property type="match status" value="1"/>
</dbReference>
<reference evidence="11" key="1">
    <citation type="submission" date="2018-01" db="EMBL/GenBank/DDBJ databases">
        <title>An insight into the sialome of Amazonian anophelines.</title>
        <authorList>
            <person name="Ribeiro J.M."/>
            <person name="Scarpassa V."/>
            <person name="Calvo E."/>
        </authorList>
    </citation>
    <scope>NUCLEOTIDE SEQUENCE</scope>
    <source>
        <tissue evidence="11">Salivary glands</tissue>
    </source>
</reference>
<dbReference type="GO" id="GO:0005942">
    <property type="term" value="C:phosphatidylinositol 3-kinase complex"/>
    <property type="evidence" value="ECO:0007669"/>
    <property type="project" value="TreeGrafter"/>
</dbReference>
<dbReference type="InterPro" id="IPR013761">
    <property type="entry name" value="SAM/pointed_sf"/>
</dbReference>
<dbReference type="InterPro" id="IPR036860">
    <property type="entry name" value="SH2_dom_sf"/>
</dbReference>
<dbReference type="PRINTS" id="PR00401">
    <property type="entry name" value="SH2DOMAIN"/>
</dbReference>
<feature type="domain" description="Rho-GAP" evidence="10">
    <location>
        <begin position="480"/>
        <end position="668"/>
    </location>
</feature>
<dbReference type="AlphaFoldDB" id="A0A2M4BAD0"/>
<dbReference type="InterPro" id="IPR035022">
    <property type="entry name" value="PI3kinase_P85_nSH2"/>
</dbReference>
<dbReference type="GO" id="GO:0046872">
    <property type="term" value="F:metal ion binding"/>
    <property type="evidence" value="ECO:0007669"/>
    <property type="project" value="UniProtKB-KW"/>
</dbReference>
<protein>
    <submittedName>
        <fullName evidence="11">Putative phosphatidylinositol 3-kinase regulatory subunit</fullName>
    </submittedName>
</protein>
<evidence type="ECO:0000259" key="7">
    <source>
        <dbReference type="PROSITE" id="PS50001"/>
    </source>
</evidence>
<dbReference type="Gene3D" id="1.10.287.1490">
    <property type="match status" value="1"/>
</dbReference>
<dbReference type="Pfam" id="PF00130">
    <property type="entry name" value="C1_1"/>
    <property type="match status" value="1"/>
</dbReference>
<dbReference type="Pfam" id="PF00620">
    <property type="entry name" value="RhoGAP"/>
    <property type="match status" value="1"/>
</dbReference>
<feature type="compositionally biased region" description="Low complexity" evidence="6">
    <location>
        <begin position="686"/>
        <end position="706"/>
    </location>
</feature>
<dbReference type="SUPFAM" id="SSF47769">
    <property type="entry name" value="SAM/Pointed domain"/>
    <property type="match status" value="1"/>
</dbReference>
<dbReference type="GO" id="GO:0046935">
    <property type="term" value="F:1-phosphatidylinositol-3-kinase regulator activity"/>
    <property type="evidence" value="ECO:0007669"/>
    <property type="project" value="TreeGrafter"/>
</dbReference>
<evidence type="ECO:0000259" key="8">
    <source>
        <dbReference type="PROSITE" id="PS50081"/>
    </source>
</evidence>
<feature type="compositionally biased region" description="Low complexity" evidence="6">
    <location>
        <begin position="14"/>
        <end position="34"/>
    </location>
</feature>
<dbReference type="FunFam" id="3.30.505.10:FF:000080">
    <property type="entry name" value="Pi3K21B, isoform C"/>
    <property type="match status" value="1"/>
</dbReference>
<feature type="domain" description="SH2" evidence="7">
    <location>
        <begin position="791"/>
        <end position="885"/>
    </location>
</feature>
<feature type="coiled-coil region" evidence="5">
    <location>
        <begin position="984"/>
        <end position="1011"/>
    </location>
</feature>
<dbReference type="PROSITE" id="PS50105">
    <property type="entry name" value="SAM_DOMAIN"/>
    <property type="match status" value="1"/>
</dbReference>
<dbReference type="InterPro" id="IPR032498">
    <property type="entry name" value="PI3K_P85_iSH2"/>
</dbReference>
<dbReference type="InterPro" id="IPR002219">
    <property type="entry name" value="PKC_DAG/PE"/>
</dbReference>
<dbReference type="CDD" id="cd00159">
    <property type="entry name" value="RhoGAP"/>
    <property type="match status" value="1"/>
</dbReference>
<dbReference type="InterPro" id="IPR000198">
    <property type="entry name" value="RhoGAP_dom"/>
</dbReference>
<dbReference type="SUPFAM" id="SSF57889">
    <property type="entry name" value="Cysteine-rich domain"/>
    <property type="match status" value="1"/>
</dbReference>
<evidence type="ECO:0000259" key="10">
    <source>
        <dbReference type="PROSITE" id="PS50238"/>
    </source>
</evidence>
<dbReference type="PROSITE" id="PS00479">
    <property type="entry name" value="ZF_DAG_PE_1"/>
    <property type="match status" value="1"/>
</dbReference>
<keyword evidence="2" id="KW-0862">Zinc</keyword>
<dbReference type="CDD" id="cd12923">
    <property type="entry name" value="iSH2_PI3K_IA_R"/>
    <property type="match status" value="1"/>
</dbReference>
<dbReference type="Gene3D" id="3.30.505.10">
    <property type="entry name" value="SH2 domain"/>
    <property type="match status" value="2"/>
</dbReference>
<dbReference type="PANTHER" id="PTHR10155:SF10">
    <property type="entry name" value="PI3K21B, ISOFORM B"/>
    <property type="match status" value="1"/>
</dbReference>
<keyword evidence="1" id="KW-0479">Metal-binding</keyword>
<feature type="region of interest" description="Disordered" evidence="6">
    <location>
        <begin position="1170"/>
        <end position="1220"/>
    </location>
</feature>
<dbReference type="PRINTS" id="PR00678">
    <property type="entry name" value="PI3KINASEP85"/>
</dbReference>
<accession>A0A2M4BAD0</accession>
<dbReference type="PROSITE" id="PS50238">
    <property type="entry name" value="RHOGAP"/>
    <property type="match status" value="1"/>
</dbReference>
<dbReference type="InterPro" id="IPR001660">
    <property type="entry name" value="SAM"/>
</dbReference>
<dbReference type="FunFam" id="1.10.150.50:FF:000146">
    <property type="entry name" value="Phosphatidylinositol 3-kinase regulatory subunit alpha-like Protein"/>
    <property type="match status" value="1"/>
</dbReference>
<dbReference type="Pfam" id="PF16454">
    <property type="entry name" value="PI3K_P85_iSH2"/>
    <property type="match status" value="1"/>
</dbReference>
<dbReference type="SUPFAM" id="SSF48350">
    <property type="entry name" value="GTPase activation domain, GAP"/>
    <property type="match status" value="1"/>
</dbReference>
<feature type="region of interest" description="Disordered" evidence="6">
    <location>
        <begin position="675"/>
        <end position="706"/>
    </location>
</feature>
<keyword evidence="3 4" id="KW-0727">SH2 domain</keyword>
<dbReference type="Gene3D" id="3.30.60.20">
    <property type="match status" value="2"/>
</dbReference>
<evidence type="ECO:0000256" key="3">
    <source>
        <dbReference type="ARBA" id="ARBA00022999"/>
    </source>
</evidence>
<feature type="compositionally biased region" description="Polar residues" evidence="6">
    <location>
        <begin position="1"/>
        <end position="11"/>
    </location>
</feature>
<dbReference type="SMART" id="SM00252">
    <property type="entry name" value="SH2"/>
    <property type="match status" value="2"/>
</dbReference>
<feature type="domain" description="Phorbol-ester/DAG-type" evidence="8">
    <location>
        <begin position="390"/>
        <end position="441"/>
    </location>
</feature>
<dbReference type="Pfam" id="PF00017">
    <property type="entry name" value="SH2"/>
    <property type="match status" value="2"/>
</dbReference>
<keyword evidence="5" id="KW-0175">Coiled coil</keyword>
<feature type="domain" description="SH2" evidence="7">
    <location>
        <begin position="1070"/>
        <end position="1163"/>
    </location>
</feature>
<dbReference type="FunFam" id="3.30.505.10:FF:000100">
    <property type="entry name" value="phosphatidylinositol 3-kinase regulatory subunit gamma"/>
    <property type="match status" value="1"/>
</dbReference>
<evidence type="ECO:0000256" key="5">
    <source>
        <dbReference type="SAM" id="Coils"/>
    </source>
</evidence>
<organism evidence="11">
    <name type="scientific">Anopheles marajoara</name>
    <dbReference type="NCBI Taxonomy" id="58244"/>
    <lineage>
        <taxon>Eukaryota</taxon>
        <taxon>Metazoa</taxon>
        <taxon>Ecdysozoa</taxon>
        <taxon>Arthropoda</taxon>
        <taxon>Hexapoda</taxon>
        <taxon>Insecta</taxon>
        <taxon>Pterygota</taxon>
        <taxon>Neoptera</taxon>
        <taxon>Endopterygota</taxon>
        <taxon>Diptera</taxon>
        <taxon>Nematocera</taxon>
        <taxon>Culicoidea</taxon>
        <taxon>Culicidae</taxon>
        <taxon>Anophelinae</taxon>
        <taxon>Anopheles</taxon>
    </lineage>
</organism>
<keyword evidence="11" id="KW-0808">Transferase</keyword>
<dbReference type="SMART" id="SM00454">
    <property type="entry name" value="SAM"/>
    <property type="match status" value="1"/>
</dbReference>
<keyword evidence="11" id="KW-0418">Kinase</keyword>
<evidence type="ECO:0000256" key="4">
    <source>
        <dbReference type="PROSITE-ProRule" id="PRU00191"/>
    </source>
</evidence>
<feature type="domain" description="SAM" evidence="9">
    <location>
        <begin position="288"/>
        <end position="351"/>
    </location>
</feature>
<dbReference type="InterPro" id="IPR046349">
    <property type="entry name" value="C1-like_sf"/>
</dbReference>
<dbReference type="GO" id="GO:0046854">
    <property type="term" value="P:phosphatidylinositol phosphate biosynthetic process"/>
    <property type="evidence" value="ECO:0007669"/>
    <property type="project" value="TreeGrafter"/>
</dbReference>
<dbReference type="Gene3D" id="1.10.150.50">
    <property type="entry name" value="Transcription Factor, Ets-1"/>
    <property type="match status" value="1"/>
</dbReference>
<evidence type="ECO:0000313" key="11">
    <source>
        <dbReference type="EMBL" id="MBW49993.1"/>
    </source>
</evidence>
<evidence type="ECO:0000256" key="2">
    <source>
        <dbReference type="ARBA" id="ARBA00022833"/>
    </source>
</evidence>
<sequence>MDESSGQQTGLAASEQQQQQQQQQKEQSPSSQQQGIASYFAVADNISPQAADELAYQKDDVVNVWVPTVTKPPTTTSAGTHTPAWYKATNDRTKQTGYVQLHQLASMDSSPYGPAAGTTAGGNIAGNVYLSVSSIMDTGLSSLTGGSASGGNGTSGSSTDGQQQATVDALAGLRLGKSEVCGSAIGSTGTESMTAAGTSGTVGSAPEDLYVKCVTPATMPRATATTLNDPGQDYIWGLGRQGGQCRKCQSCFHLKCLPLSIYEPCQRNPDMYPIIPNTFKTEKSINEWTTENVLEWLAAVNMYDHVEVFKTKAIKGCDLPNLDRDKLEQMGIKNEFHQQTILTAIKHLLTSADILATAGESGAAGGGGEMVVGSISTTCTPAEGQPQLPTHHLIDSSFTKQKKCDMCKQYLHGLVHQGLCCTQCNLVVHRQCSATGGLKSCYTSMQHQQQQQQVSLQQQLQHQQQHRYVFGKGLCLQFDLSLHQAAPQIVMDLCMAFEQKGQQDKTLDLYVIYRTTPPRFDEVNKLRDALNENLLNIDLKGYSADCVAMVLKKFFRELPDPVIPVVLYESFIEATKQEDMQAAEQMKNLIQQMPQHHSKTLHYIIRHLIRICRLQTMRGYGQQPTMLLQVWCHLLMRPALTQIVKIVTNMKCHLRILEILMYKLDWNEPLPEFLSTPAVPPRKTSRSSVGSIGGTSTSSSSMSSAGTSTLKKSFITSSMGSSVVPEGSIPSQQHYYGGDNALSSYAELPGTSNYGASTSSYSSSTLPRLALGCGQLITDPNTPQELRDAEWYWGKISRDVAKEKMMDAPDGSFLVRDAISDAGEYTLVLKKDGTDRTIKIFHKGGRCGFTHECTYDSLVALINEFRTTTLKEYNTILDTCLLYPISRFEDDTYPTEEDTNKLAKHLYDTVQRLKELANERETMVEAYNECRQNIDLRRQALEAFIHAEKMFQDQLLLQAQYEKEAQPHEKERITSNNHLIQSKLAELIDCKSSLEQAMEQDKEQLRVGEREVMRLKPDIISLTKKKDQLLEVLKRQGVTDGQVKTILTEGYLPVENQSAEEMPHLDETTWLLEGCSRQEAEEKLAKKPTGTFLIRPRSAGHYALSIACNGATNHCIIYETDRGYGFAEPYFIYESLKALVVHYASNSLEEHNDYLQTTLKYPVFAPNNPSGSGSGTSTGGVGGNGSGSSSGAGSSQVAGGSSRVQTAAGGGSGMLNNFPS</sequence>
<dbReference type="PROSITE" id="PS50081">
    <property type="entry name" value="ZF_DAG_PE_2"/>
    <property type="match status" value="1"/>
</dbReference>
<evidence type="ECO:0000259" key="9">
    <source>
        <dbReference type="PROSITE" id="PS50105"/>
    </source>
</evidence>
<dbReference type="GO" id="GO:0016301">
    <property type="term" value="F:kinase activity"/>
    <property type="evidence" value="ECO:0007669"/>
    <property type="project" value="UniProtKB-KW"/>
</dbReference>
<dbReference type="SMART" id="SM00109">
    <property type="entry name" value="C1"/>
    <property type="match status" value="1"/>
</dbReference>
<dbReference type="GO" id="GO:0008286">
    <property type="term" value="P:insulin receptor signaling pathway"/>
    <property type="evidence" value="ECO:0007669"/>
    <property type="project" value="TreeGrafter"/>
</dbReference>
<dbReference type="Gene3D" id="1.10.555.10">
    <property type="entry name" value="Rho GTPase activation protein"/>
    <property type="match status" value="1"/>
</dbReference>
<dbReference type="Pfam" id="PF07647">
    <property type="entry name" value="SAM_2"/>
    <property type="match status" value="1"/>
</dbReference>
<dbReference type="CDD" id="cd09942">
    <property type="entry name" value="SH2_nSH2_p85_like"/>
    <property type="match status" value="1"/>
</dbReference>
<dbReference type="InterPro" id="IPR008936">
    <property type="entry name" value="Rho_GTPase_activation_prot"/>
</dbReference>
<dbReference type="PROSITE" id="PS50001">
    <property type="entry name" value="SH2"/>
    <property type="match status" value="2"/>
</dbReference>
<feature type="compositionally biased region" description="Gly residues" evidence="6">
    <location>
        <begin position="1172"/>
        <end position="1190"/>
    </location>
</feature>
<dbReference type="SMART" id="SM00324">
    <property type="entry name" value="RhoGAP"/>
    <property type="match status" value="1"/>
</dbReference>
<name>A0A2M4BAD0_9DIPT</name>
<evidence type="ECO:0000256" key="1">
    <source>
        <dbReference type="ARBA" id="ARBA00022723"/>
    </source>
</evidence>
<dbReference type="FunFam" id="1.10.555.10:FF:000070">
    <property type="entry name" value="Phosphatidylinositol 3-kinase regulatory subunit alpha-like Protein"/>
    <property type="match status" value="1"/>
</dbReference>
<proteinExistence type="predicted"/>
<evidence type="ECO:0000256" key="6">
    <source>
        <dbReference type="SAM" id="MobiDB-lite"/>
    </source>
</evidence>
<dbReference type="SUPFAM" id="SSF55550">
    <property type="entry name" value="SH2 domain"/>
    <property type="match status" value="2"/>
</dbReference>
<dbReference type="EMBL" id="GGFJ01000852">
    <property type="protein sequence ID" value="MBW49993.1"/>
    <property type="molecule type" value="Transcribed_RNA"/>
</dbReference>